<dbReference type="GO" id="GO:0060003">
    <property type="term" value="P:copper ion export"/>
    <property type="evidence" value="ECO:0007669"/>
    <property type="project" value="TreeGrafter"/>
</dbReference>
<dbReference type="PANTHER" id="PTHR30097:SF4">
    <property type="entry name" value="SLR6042 PROTEIN"/>
    <property type="match status" value="1"/>
</dbReference>
<proteinExistence type="predicted"/>
<accession>A0A7L7L5W0</accession>
<dbReference type="GO" id="GO:0015679">
    <property type="term" value="P:plasma membrane copper ion transport"/>
    <property type="evidence" value="ECO:0007669"/>
    <property type="project" value="TreeGrafter"/>
</dbReference>
<dbReference type="InterPro" id="IPR051909">
    <property type="entry name" value="MFP_Cation_Efflux"/>
</dbReference>
<keyword evidence="3" id="KW-1185">Reference proteome</keyword>
<dbReference type="RefSeq" id="WP_182415351.1">
    <property type="nucleotide sequence ID" value="NZ_CP055153.1"/>
</dbReference>
<gene>
    <name evidence="2" type="ORF">HUW48_08970</name>
</gene>
<dbReference type="Gene3D" id="2.40.420.20">
    <property type="match status" value="1"/>
</dbReference>
<reference evidence="2 3" key="1">
    <citation type="submission" date="2020-06" db="EMBL/GenBank/DDBJ databases">
        <authorList>
            <person name="Hwang Y.J."/>
        </authorList>
    </citation>
    <scope>NUCLEOTIDE SEQUENCE [LARGE SCALE GENOMIC DNA]</scope>
    <source>
        <strain evidence="2 3">KUDC8001</strain>
    </source>
</reference>
<dbReference type="EMBL" id="CP055153">
    <property type="protein sequence ID" value="QMU28163.1"/>
    <property type="molecule type" value="Genomic_DNA"/>
</dbReference>
<dbReference type="Proteomes" id="UP000514509">
    <property type="component" value="Chromosome"/>
</dbReference>
<evidence type="ECO:0000313" key="3">
    <source>
        <dbReference type="Proteomes" id="UP000514509"/>
    </source>
</evidence>
<name>A0A7L7L5W0_9BACT</name>
<protein>
    <recommendedName>
        <fullName evidence="4">HlyD family efflux transporter periplasmic adaptor subunit</fullName>
    </recommendedName>
</protein>
<sequence>MYLRRFDVITFSSGCICHAHLIKKDPKLLPGMFVTASIQTGQRKVSVLLETALVQLEGKDYIFMEEQTNQFKKIPVEIGIKNHNKVEIKLPEEIKASEKIVLQGAHNLLTIQANAGE</sequence>
<keyword evidence="1" id="KW-0813">Transport</keyword>
<reference evidence="2 3" key="2">
    <citation type="submission" date="2020-08" db="EMBL/GenBank/DDBJ databases">
        <title>Adhaeribacter dokdonensis sp. nov., isolated from the rhizosphere of Elymus tsukushiensis, a plant native to the Dokdo Islands, Republic of Korea.</title>
        <authorList>
            <person name="Ghim S.Y."/>
        </authorList>
    </citation>
    <scope>NUCLEOTIDE SEQUENCE [LARGE SCALE GENOMIC DNA]</scope>
    <source>
        <strain evidence="2 3">KUDC8001</strain>
    </source>
</reference>
<dbReference type="GO" id="GO:0030313">
    <property type="term" value="C:cell envelope"/>
    <property type="evidence" value="ECO:0007669"/>
    <property type="project" value="TreeGrafter"/>
</dbReference>
<evidence type="ECO:0000256" key="1">
    <source>
        <dbReference type="ARBA" id="ARBA00022448"/>
    </source>
</evidence>
<evidence type="ECO:0000313" key="2">
    <source>
        <dbReference type="EMBL" id="QMU28163.1"/>
    </source>
</evidence>
<evidence type="ECO:0008006" key="4">
    <source>
        <dbReference type="Google" id="ProtNLM"/>
    </source>
</evidence>
<dbReference type="PANTHER" id="PTHR30097">
    <property type="entry name" value="CATION EFFLUX SYSTEM PROTEIN CUSB"/>
    <property type="match status" value="1"/>
</dbReference>
<dbReference type="AlphaFoldDB" id="A0A7L7L5W0"/>
<dbReference type="KEGG" id="add:HUW48_08970"/>
<organism evidence="2 3">
    <name type="scientific">Adhaeribacter radiodurans</name>
    <dbReference type="NCBI Taxonomy" id="2745197"/>
    <lineage>
        <taxon>Bacteria</taxon>
        <taxon>Pseudomonadati</taxon>
        <taxon>Bacteroidota</taxon>
        <taxon>Cytophagia</taxon>
        <taxon>Cytophagales</taxon>
        <taxon>Hymenobacteraceae</taxon>
        <taxon>Adhaeribacter</taxon>
    </lineage>
</organism>